<protein>
    <submittedName>
        <fullName evidence="1">Uncharacterized protein</fullName>
    </submittedName>
</protein>
<sequence>GSCLQIFLCIFQLYKCDYSRYKAEKNQTESFLSNTTLPPKTLKKTFLLRLRLSV</sequence>
<evidence type="ECO:0000313" key="1">
    <source>
        <dbReference type="EMBL" id="KAH1170404.1"/>
    </source>
</evidence>
<comment type="caution">
    <text evidence="1">The sequence shown here is derived from an EMBL/GenBank/DDBJ whole genome shotgun (WGS) entry which is preliminary data.</text>
</comment>
<proteinExistence type="predicted"/>
<dbReference type="Proteomes" id="UP000827986">
    <property type="component" value="Unassembled WGS sequence"/>
</dbReference>
<reference evidence="1" key="1">
    <citation type="submission" date="2021-09" db="EMBL/GenBank/DDBJ databases">
        <title>The genome of Mauremys mutica provides insights into the evolution of semi-aquatic lifestyle.</title>
        <authorList>
            <person name="Gong S."/>
            <person name="Gao Y."/>
        </authorList>
    </citation>
    <scope>NUCLEOTIDE SEQUENCE</scope>
    <source>
        <strain evidence="1">MM-2020</strain>
        <tissue evidence="1">Muscle</tissue>
    </source>
</reference>
<gene>
    <name evidence="1" type="ORF">KIL84_001389</name>
</gene>
<keyword evidence="2" id="KW-1185">Reference proteome</keyword>
<accession>A0A9D3WYE8</accession>
<dbReference type="AlphaFoldDB" id="A0A9D3WYE8"/>
<evidence type="ECO:0000313" key="2">
    <source>
        <dbReference type="Proteomes" id="UP000827986"/>
    </source>
</evidence>
<dbReference type="EMBL" id="JAHDVG010000484">
    <property type="protein sequence ID" value="KAH1170404.1"/>
    <property type="molecule type" value="Genomic_DNA"/>
</dbReference>
<feature type="non-terminal residue" evidence="1">
    <location>
        <position position="1"/>
    </location>
</feature>
<name>A0A9D3WYE8_9SAUR</name>
<organism evidence="1 2">
    <name type="scientific">Mauremys mutica</name>
    <name type="common">yellowpond turtle</name>
    <dbReference type="NCBI Taxonomy" id="74926"/>
    <lineage>
        <taxon>Eukaryota</taxon>
        <taxon>Metazoa</taxon>
        <taxon>Chordata</taxon>
        <taxon>Craniata</taxon>
        <taxon>Vertebrata</taxon>
        <taxon>Euteleostomi</taxon>
        <taxon>Archelosauria</taxon>
        <taxon>Testudinata</taxon>
        <taxon>Testudines</taxon>
        <taxon>Cryptodira</taxon>
        <taxon>Durocryptodira</taxon>
        <taxon>Testudinoidea</taxon>
        <taxon>Geoemydidae</taxon>
        <taxon>Geoemydinae</taxon>
        <taxon>Mauremys</taxon>
    </lineage>
</organism>